<proteinExistence type="inferred from homology"/>
<dbReference type="InterPro" id="IPR013783">
    <property type="entry name" value="Ig-like_fold"/>
</dbReference>
<dbReference type="InterPro" id="IPR011625">
    <property type="entry name" value="A2M_N_BRD"/>
</dbReference>
<evidence type="ECO:0000256" key="4">
    <source>
        <dbReference type="ARBA" id="ARBA00022690"/>
    </source>
</evidence>
<organism evidence="9 10">
    <name type="scientific">Xenopus tropicalis</name>
    <name type="common">Western clawed frog</name>
    <name type="synonym">Silurana tropicalis</name>
    <dbReference type="NCBI Taxonomy" id="8364"/>
    <lineage>
        <taxon>Eukaryota</taxon>
        <taxon>Metazoa</taxon>
        <taxon>Chordata</taxon>
        <taxon>Craniata</taxon>
        <taxon>Vertebrata</taxon>
        <taxon>Euteleostomi</taxon>
        <taxon>Amphibia</taxon>
        <taxon>Batrachia</taxon>
        <taxon>Anura</taxon>
        <taxon>Pipoidea</taxon>
        <taxon>Pipidae</taxon>
        <taxon>Xenopodinae</taxon>
        <taxon>Xenopus</taxon>
        <taxon>Silurana</taxon>
    </lineage>
</organism>
<comment type="similarity">
    <text evidence="2">Belongs to the protease inhibitor I39 (alpha-2-macroglobulin) family.</text>
</comment>
<dbReference type="SMART" id="SM01419">
    <property type="entry name" value="Thiol-ester_cl"/>
    <property type="match status" value="1"/>
</dbReference>
<keyword evidence="9" id="KW-1185">Reference proteome</keyword>
<dbReference type="Pfam" id="PF00207">
    <property type="entry name" value="A2M"/>
    <property type="match status" value="1"/>
</dbReference>
<dbReference type="OMA" id="WIDSRIR"/>
<keyword evidence="4" id="KW-0646">Protease inhibitor</keyword>
<dbReference type="Gene3D" id="2.20.130.20">
    <property type="match status" value="1"/>
</dbReference>
<name>A0A8J1JUP5_XENTR</name>
<evidence type="ECO:0000256" key="3">
    <source>
        <dbReference type="ARBA" id="ARBA00022525"/>
    </source>
</evidence>
<dbReference type="Pfam" id="PF07678">
    <property type="entry name" value="TED_complement"/>
    <property type="match status" value="1"/>
</dbReference>
<dbReference type="AGR" id="Xenbase:XB-GENE-29084519"/>
<dbReference type="Xenbase" id="XB-GENE-29084519">
    <property type="gene designation" value="LOC101730404"/>
</dbReference>
<evidence type="ECO:0000256" key="6">
    <source>
        <dbReference type="ARBA" id="ARBA00023157"/>
    </source>
</evidence>
<dbReference type="InterPro" id="IPR050473">
    <property type="entry name" value="A2M/Complement_sys"/>
</dbReference>
<dbReference type="InterPro" id="IPR008930">
    <property type="entry name" value="Terpenoid_cyclase/PrenylTrfase"/>
</dbReference>
<comment type="subcellular location">
    <subcellularLocation>
        <location evidence="1">Secreted</location>
    </subcellularLocation>
</comment>
<dbReference type="Pfam" id="PF07703">
    <property type="entry name" value="A2M_BRD"/>
    <property type="match status" value="1"/>
</dbReference>
<evidence type="ECO:0000313" key="11">
    <source>
        <dbReference type="Xenbase" id="XB-GENE-29084519"/>
    </source>
</evidence>
<dbReference type="RefSeq" id="XP_031761602.1">
    <property type="nucleotide sequence ID" value="XM_031905742.1"/>
</dbReference>
<dbReference type="PROSITE" id="PS00477">
    <property type="entry name" value="ALPHA_2_MACROGLOBULIN"/>
    <property type="match status" value="1"/>
</dbReference>
<dbReference type="Pfam" id="PF17789">
    <property type="entry name" value="MG4"/>
    <property type="match status" value="1"/>
</dbReference>
<evidence type="ECO:0000256" key="2">
    <source>
        <dbReference type="ARBA" id="ARBA00010952"/>
    </source>
</evidence>
<protein>
    <submittedName>
        <fullName evidence="10">Alpha-2-macroglobulin-like protein 1</fullName>
    </submittedName>
</protein>
<dbReference type="PANTHER" id="PTHR11412:SF181">
    <property type="entry name" value="ALPHA-2-MACROGLOBULIN-LIKE PROTEIN 1"/>
    <property type="match status" value="1"/>
</dbReference>
<dbReference type="SMART" id="SM01359">
    <property type="entry name" value="A2M_N_2"/>
    <property type="match status" value="1"/>
</dbReference>
<keyword evidence="3" id="KW-0964">Secreted</keyword>
<sequence>MCWGVKGYLQTTREIDLRPFNVSSNPRVKIMVLASLTEEKTGHKELGFHFLQFIVLENVEFVNLDTYYQKGIPFTGMMKVFNLKKDPMRNEKVYLVVNVDEVDTNITLVTDENGMARFSLDTSDWNDMVSLTGRISFEEGAGYFRALQWLFPFYSESNSFLKVQTVAEDLLCSTKQSVSVEYTIDKNELDPESDHLSFFYILMSKGTIITAKEHKVDVKNLPSGPILQGSFNVTFLVTMNLVPVATLLVYAIFPDGEVAADRVRYNVPICFDNKVQLEFRENNVHPGGNVNLDVKADAGSLCSVRSVDKGLLLHQEHKTNKMGSDILRFYGRGFPYTIEDFEPYPCLEDVPVPPNRAKRSLKRAPWYQSEADVYSLFKSSSLKVFTNTRIRKPVTCELPEYTRRFSIKDGVGAADRKLDSPGTAPASKEHPVRKFFPETWLYDLVSVGPQGKKSLNLTAPHSITEWVTDAFCVGNSGFGEVHDIKMKTFQPYFIDLLLPYSVVQKEHFTLTALVYNYLNHCVLVEVALTIPPEFGEPRTDIEKSACICGQETASFTWNITASKLGTIPFKVTSRALHVEGDCSDVVLDPETKFKHDAVQKTILVKPSGVEVFKTHTSLLCPTGDSVRDEVSLVLPDNVVEGSGHAHITVLGDVLGNTISNLGDLLQLPYGCGEQNMAQFAPNVYVLEYLQSAKALTPEIKDKVLNYLTTGYQRQLMFKHDNGAYSAFGKKDEEGNTW</sequence>
<gene>
    <name evidence="10 11" type="primary">LOC101730404</name>
</gene>
<dbReference type="Gene3D" id="2.60.40.10">
    <property type="entry name" value="Immunoglobulins"/>
    <property type="match status" value="2"/>
</dbReference>
<evidence type="ECO:0000259" key="7">
    <source>
        <dbReference type="SMART" id="SM01359"/>
    </source>
</evidence>
<dbReference type="GO" id="GO:0005615">
    <property type="term" value="C:extracellular space"/>
    <property type="evidence" value="ECO:0007669"/>
    <property type="project" value="InterPro"/>
</dbReference>
<dbReference type="GeneID" id="101730404"/>
<dbReference type="InterPro" id="IPR011626">
    <property type="entry name" value="Alpha-macroglobulin_TED"/>
</dbReference>
<dbReference type="InterPro" id="IPR014756">
    <property type="entry name" value="Ig_E-set"/>
</dbReference>
<feature type="domain" description="Alpha-2-macroglobulin" evidence="8">
    <location>
        <begin position="439"/>
        <end position="528"/>
    </location>
</feature>
<dbReference type="InterPro" id="IPR047565">
    <property type="entry name" value="Alpha-macroglob_thiol-ester_cl"/>
</dbReference>
<dbReference type="OrthoDB" id="9998011at2759"/>
<dbReference type="PANTHER" id="PTHR11412">
    <property type="entry name" value="MACROGLOBULIN / COMPLEMENT"/>
    <property type="match status" value="1"/>
</dbReference>
<dbReference type="KEGG" id="xtr:101730404"/>
<evidence type="ECO:0000256" key="1">
    <source>
        <dbReference type="ARBA" id="ARBA00004613"/>
    </source>
</evidence>
<dbReference type="SMART" id="SM01360">
    <property type="entry name" value="A2M"/>
    <property type="match status" value="1"/>
</dbReference>
<dbReference type="Gene3D" id="2.60.40.1930">
    <property type="match status" value="1"/>
</dbReference>
<dbReference type="AlphaFoldDB" id="A0A8J1JUP5"/>
<keyword evidence="5" id="KW-0722">Serine protease inhibitor</keyword>
<accession>A0A8J1JUP5</accession>
<evidence type="ECO:0000256" key="5">
    <source>
        <dbReference type="ARBA" id="ARBA00022900"/>
    </source>
</evidence>
<dbReference type="Gene3D" id="1.50.10.20">
    <property type="match status" value="1"/>
</dbReference>
<keyword evidence="6" id="KW-1015">Disulfide bond</keyword>
<evidence type="ECO:0000313" key="10">
    <source>
        <dbReference type="RefSeq" id="XP_031761602.1"/>
    </source>
</evidence>
<dbReference type="SUPFAM" id="SSF81296">
    <property type="entry name" value="E set domains"/>
    <property type="match status" value="1"/>
</dbReference>
<feature type="domain" description="Alpha-2-macroglobulin bait region" evidence="7">
    <location>
        <begin position="161"/>
        <end position="314"/>
    </location>
</feature>
<dbReference type="InterPro" id="IPR019742">
    <property type="entry name" value="MacrogloblnA2_CS"/>
</dbReference>
<dbReference type="InterPro" id="IPR040839">
    <property type="entry name" value="MG4"/>
</dbReference>
<dbReference type="Proteomes" id="UP000008143">
    <property type="component" value="Chromosome 7"/>
</dbReference>
<dbReference type="Gene3D" id="2.60.120.1540">
    <property type="match status" value="1"/>
</dbReference>
<evidence type="ECO:0000259" key="8">
    <source>
        <dbReference type="SMART" id="SM01360"/>
    </source>
</evidence>
<dbReference type="GO" id="GO:0004867">
    <property type="term" value="F:serine-type endopeptidase inhibitor activity"/>
    <property type="evidence" value="ECO:0007669"/>
    <property type="project" value="UniProtKB-KW"/>
</dbReference>
<dbReference type="SUPFAM" id="SSF48239">
    <property type="entry name" value="Terpenoid cyclases/Protein prenyltransferases"/>
    <property type="match status" value="1"/>
</dbReference>
<dbReference type="InterPro" id="IPR001599">
    <property type="entry name" value="Macroglobln_a2"/>
</dbReference>
<reference evidence="10" key="1">
    <citation type="submission" date="2025-08" db="UniProtKB">
        <authorList>
            <consortium name="RefSeq"/>
        </authorList>
    </citation>
    <scope>IDENTIFICATION</scope>
    <source>
        <strain evidence="10">Nigerian</strain>
        <tissue evidence="10">Liver and blood</tissue>
    </source>
</reference>
<evidence type="ECO:0000313" key="9">
    <source>
        <dbReference type="Proteomes" id="UP000008143"/>
    </source>
</evidence>